<keyword evidence="6" id="KW-0687">Ribonucleoprotein</keyword>
<dbReference type="PANTHER" id="PTHR43420:SF44">
    <property type="entry name" value="ACETYLTRANSFERASE YPEA"/>
    <property type="match status" value="1"/>
</dbReference>
<comment type="caution">
    <text evidence="6">The sequence shown here is derived from an EMBL/GenBank/DDBJ whole genome shotgun (WGS) entry which is preliminary data.</text>
</comment>
<comment type="similarity">
    <text evidence="1">Belongs to the acetyltransferase family. RimI subfamily.</text>
</comment>
<name>A0A842I1R4_9SPHN</name>
<dbReference type="Gene3D" id="3.40.630.30">
    <property type="match status" value="1"/>
</dbReference>
<organism evidence="6 7">
    <name type="scientific">Parasphingopyxis marina</name>
    <dbReference type="NCBI Taxonomy" id="2761622"/>
    <lineage>
        <taxon>Bacteria</taxon>
        <taxon>Pseudomonadati</taxon>
        <taxon>Pseudomonadota</taxon>
        <taxon>Alphaproteobacteria</taxon>
        <taxon>Sphingomonadales</taxon>
        <taxon>Sphingomonadaceae</taxon>
        <taxon>Parasphingopyxis</taxon>
    </lineage>
</organism>
<dbReference type="PANTHER" id="PTHR43420">
    <property type="entry name" value="ACETYLTRANSFERASE"/>
    <property type="match status" value="1"/>
</dbReference>
<evidence type="ECO:0000259" key="5">
    <source>
        <dbReference type="PROSITE" id="PS51186"/>
    </source>
</evidence>
<dbReference type="SUPFAM" id="SSF55729">
    <property type="entry name" value="Acyl-CoA N-acyltransferases (Nat)"/>
    <property type="match status" value="1"/>
</dbReference>
<dbReference type="RefSeq" id="WP_185802061.1">
    <property type="nucleotide sequence ID" value="NZ_JACJVJ010000002.1"/>
</dbReference>
<evidence type="ECO:0000256" key="4">
    <source>
        <dbReference type="ARBA" id="ARBA00023315"/>
    </source>
</evidence>
<keyword evidence="2" id="KW-0963">Cytoplasm</keyword>
<dbReference type="EMBL" id="JACJVJ010000002">
    <property type="protein sequence ID" value="MBC2778837.1"/>
    <property type="molecule type" value="Genomic_DNA"/>
</dbReference>
<dbReference type="InterPro" id="IPR050680">
    <property type="entry name" value="YpeA/RimI_acetyltransf"/>
</dbReference>
<dbReference type="NCBIfam" id="TIGR01575">
    <property type="entry name" value="rimI"/>
    <property type="match status" value="1"/>
</dbReference>
<gene>
    <name evidence="6" type="primary">rimI</name>
    <name evidence="6" type="ORF">H6P80_14530</name>
</gene>
<evidence type="ECO:0000256" key="2">
    <source>
        <dbReference type="ARBA" id="ARBA00022490"/>
    </source>
</evidence>
<reference evidence="6 7" key="1">
    <citation type="submission" date="2020-08" db="EMBL/GenBank/DDBJ databases">
        <title>Draft genome sequence of Parasphingopyxis sp. GrpM-11.</title>
        <authorList>
            <person name="Oh J."/>
            <person name="Roh D.-H."/>
        </authorList>
    </citation>
    <scope>NUCLEOTIDE SEQUENCE [LARGE SCALE GENOMIC DNA]</scope>
    <source>
        <strain evidence="6 7">GrpM-11</strain>
    </source>
</reference>
<evidence type="ECO:0000313" key="7">
    <source>
        <dbReference type="Proteomes" id="UP000564378"/>
    </source>
</evidence>
<accession>A0A842I1R4</accession>
<dbReference type="CDD" id="cd04301">
    <property type="entry name" value="NAT_SF"/>
    <property type="match status" value="1"/>
</dbReference>
<dbReference type="Proteomes" id="UP000564378">
    <property type="component" value="Unassembled WGS sequence"/>
</dbReference>
<proteinExistence type="inferred from homology"/>
<dbReference type="GO" id="GO:0008080">
    <property type="term" value="F:N-acetyltransferase activity"/>
    <property type="evidence" value="ECO:0007669"/>
    <property type="project" value="InterPro"/>
</dbReference>
<keyword evidence="7" id="KW-1185">Reference proteome</keyword>
<evidence type="ECO:0000313" key="6">
    <source>
        <dbReference type="EMBL" id="MBC2778837.1"/>
    </source>
</evidence>
<keyword evidence="4" id="KW-0012">Acyltransferase</keyword>
<sequence length="163" mass="18059">MSLLAGKPRLVADVESDDLDAIMTVMSDAFDPEFGEGWSRAQCNGMLGNRSCWIDVMRVEGEPAGFTLSRMIVDEAELLLIAVRSEYRGQGIGRELLQRTCIAAASRGARRLHLEVRDGNDAALLYRSMGFEQIGLRKNYYRGRGGNLFDAITLALDLQSRKA</sequence>
<dbReference type="InterPro" id="IPR006464">
    <property type="entry name" value="AcTrfase_RimI/Ard1"/>
</dbReference>
<dbReference type="Pfam" id="PF00583">
    <property type="entry name" value="Acetyltransf_1"/>
    <property type="match status" value="1"/>
</dbReference>
<evidence type="ECO:0000256" key="3">
    <source>
        <dbReference type="ARBA" id="ARBA00022679"/>
    </source>
</evidence>
<dbReference type="InterPro" id="IPR000182">
    <property type="entry name" value="GNAT_dom"/>
</dbReference>
<dbReference type="AlphaFoldDB" id="A0A842I1R4"/>
<dbReference type="InterPro" id="IPR016181">
    <property type="entry name" value="Acyl_CoA_acyltransferase"/>
</dbReference>
<keyword evidence="6" id="KW-0689">Ribosomal protein</keyword>
<feature type="domain" description="N-acetyltransferase" evidence="5">
    <location>
        <begin position="9"/>
        <end position="159"/>
    </location>
</feature>
<protein>
    <submittedName>
        <fullName evidence="6">Ribosomal protein S18-alanine N-acetyltransferase</fullName>
    </submittedName>
</protein>
<dbReference type="PROSITE" id="PS51186">
    <property type="entry name" value="GNAT"/>
    <property type="match status" value="1"/>
</dbReference>
<dbReference type="GO" id="GO:0005840">
    <property type="term" value="C:ribosome"/>
    <property type="evidence" value="ECO:0007669"/>
    <property type="project" value="UniProtKB-KW"/>
</dbReference>
<evidence type="ECO:0000256" key="1">
    <source>
        <dbReference type="ARBA" id="ARBA00005395"/>
    </source>
</evidence>
<keyword evidence="3 6" id="KW-0808">Transferase</keyword>